<dbReference type="Pfam" id="PF07698">
    <property type="entry name" value="7TM-7TMR_HD"/>
    <property type="match status" value="1"/>
</dbReference>
<dbReference type="SMART" id="SM00471">
    <property type="entry name" value="HDc"/>
    <property type="match status" value="1"/>
</dbReference>
<evidence type="ECO:0000259" key="3">
    <source>
        <dbReference type="PROSITE" id="PS51831"/>
    </source>
</evidence>
<reference evidence="4 5" key="1">
    <citation type="submission" date="2017-08" db="EMBL/GenBank/DDBJ databases">
        <authorList>
            <person name="de Groot N.N."/>
        </authorList>
    </citation>
    <scope>NUCLEOTIDE SEQUENCE [LARGE SCALE GENOMIC DNA]</scope>
    <source>
        <strain evidence="4 5">HM2</strain>
    </source>
</reference>
<feature type="transmembrane region" description="Helical" evidence="2">
    <location>
        <begin position="492"/>
        <end position="515"/>
    </location>
</feature>
<sequence length="758" mass="85446">MNKKEKKIHLFIGWVILILIAILLFPDKNIALRAERPHLGQLSTRTIVAPFKFEVPKSEQEIQAEKARAADKINAIFEFNADETTRLLRELEQYLKKLEQYGKMQAVISTSKDDGSAAMQEKIKEASSIYDQLKQRLSITAIKPLSTNAVARDSLMSVFYQMMQKGVSNTLLAKTETEVSLFCSSYNIKQIKNIIYNKPNISLIKENEESTLEISEIQPMQRRIEEAFGQLQNSFSAEQGLQSAFYEALYVFTSPNVFYLEKETEARKLDASNKVTLIKGMVPRGMEIVAQGAPITKEILEKIDALQLAQQNEENSKMLTAPYGNVLVFVIIITLLIMFCLYTPTRTMFKTPRQLWSLIFLTVLQLLAFWIIHNLSGTLSRPESILPDAIDFMWLYPITFTPVIAVVLYDARMGLAFATFSAGFYGILNGYDLAATLTSLVVNIAVIAPLFRMRYRVQFAWSMIAGIVAAAASVSIMLLLRNRFNFATFYQTLIAASANIIIFTAVASVLLIHVVEKVFSITTVLTLMEMSDFNRPALKRISELAPGTFHHSIQVSNLAESVAESIGANSLLVRVMALYHDLGKTMRPEYFTENQKQGVNPHNNLDPYQSVKILTGHVSQGMLLAKEYKIPELVATGIQEHHGTTLIQFFHHKATELAKETGKEVKEEDFRYKGPRPQSMETAILMLADVIEATSRSMTDTSSEALISMIHKTILDKFMDGQFNESNLSVKELSKLEEAFLHSLDGTYHTRVKYPGQR</sequence>
<dbReference type="InterPro" id="IPR011621">
    <property type="entry name" value="Metal-dep_PHydrolase_7TM_intra"/>
</dbReference>
<organism evidence="4 5">
    <name type="scientific">Fibrobacter succinogenes</name>
    <name type="common">Bacteroides succinogenes</name>
    <dbReference type="NCBI Taxonomy" id="833"/>
    <lineage>
        <taxon>Bacteria</taxon>
        <taxon>Pseudomonadati</taxon>
        <taxon>Fibrobacterota</taxon>
        <taxon>Fibrobacteria</taxon>
        <taxon>Fibrobacterales</taxon>
        <taxon>Fibrobacteraceae</taxon>
        <taxon>Fibrobacter</taxon>
    </lineage>
</organism>
<dbReference type="Pfam" id="PF01966">
    <property type="entry name" value="HD"/>
    <property type="match status" value="1"/>
</dbReference>
<feature type="transmembrane region" description="Helical" evidence="2">
    <location>
        <begin position="423"/>
        <end position="447"/>
    </location>
</feature>
<dbReference type="InterPro" id="IPR011624">
    <property type="entry name" value="Metal-dep_PHydrolase_7TM_extra"/>
</dbReference>
<evidence type="ECO:0000256" key="1">
    <source>
        <dbReference type="SAM" id="Coils"/>
    </source>
</evidence>
<dbReference type="Gene3D" id="1.10.3210.10">
    <property type="entry name" value="Hypothetical protein af1432"/>
    <property type="match status" value="1"/>
</dbReference>
<dbReference type="InterPro" id="IPR006675">
    <property type="entry name" value="HDIG_dom"/>
</dbReference>
<feature type="transmembrane region" description="Helical" evidence="2">
    <location>
        <begin position="355"/>
        <end position="372"/>
    </location>
</feature>
<dbReference type="EMBL" id="UHJL01000001">
    <property type="protein sequence ID" value="SUQ19463.1"/>
    <property type="molecule type" value="Genomic_DNA"/>
</dbReference>
<dbReference type="SUPFAM" id="SSF109604">
    <property type="entry name" value="HD-domain/PDEase-like"/>
    <property type="match status" value="1"/>
</dbReference>
<dbReference type="PANTHER" id="PTHR36442:SF1">
    <property type="entry name" value="CYCLIC-DI-AMP PHOSPHODIESTERASE PGPH"/>
    <property type="match status" value="1"/>
</dbReference>
<name>A0A380RV58_FIBSU</name>
<keyword evidence="2" id="KW-1133">Transmembrane helix</keyword>
<keyword evidence="2" id="KW-0812">Transmembrane</keyword>
<accession>A0A380RV58</accession>
<gene>
    <name evidence="4" type="ORF">SAMN05661053_0695</name>
</gene>
<dbReference type="RefSeq" id="WP_109572093.1">
    <property type="nucleotide sequence ID" value="NZ_UHJL01000001.1"/>
</dbReference>
<feature type="transmembrane region" description="Helical" evidence="2">
    <location>
        <begin position="323"/>
        <end position="343"/>
    </location>
</feature>
<protein>
    <recommendedName>
        <fullName evidence="3">HD domain-containing protein</fullName>
    </recommendedName>
</protein>
<keyword evidence="2" id="KW-0472">Membrane</keyword>
<feature type="transmembrane region" description="Helical" evidence="2">
    <location>
        <begin position="392"/>
        <end position="411"/>
    </location>
</feature>
<dbReference type="Pfam" id="PF07697">
    <property type="entry name" value="7TMR-HDED"/>
    <property type="match status" value="1"/>
</dbReference>
<evidence type="ECO:0000313" key="5">
    <source>
        <dbReference type="Proteomes" id="UP000255423"/>
    </source>
</evidence>
<feature type="domain" description="HD" evidence="3">
    <location>
        <begin position="548"/>
        <end position="694"/>
    </location>
</feature>
<dbReference type="PROSITE" id="PS51831">
    <property type="entry name" value="HD"/>
    <property type="match status" value="1"/>
</dbReference>
<dbReference type="PANTHER" id="PTHR36442">
    <property type="entry name" value="CYCLIC-DI-AMP PHOSPHODIESTERASE PGPH"/>
    <property type="match status" value="1"/>
</dbReference>
<dbReference type="NCBIfam" id="TIGR00277">
    <property type="entry name" value="HDIG"/>
    <property type="match status" value="1"/>
</dbReference>
<dbReference type="InterPro" id="IPR003607">
    <property type="entry name" value="HD/PDEase_dom"/>
</dbReference>
<dbReference type="InterPro" id="IPR006674">
    <property type="entry name" value="HD_domain"/>
</dbReference>
<proteinExistence type="predicted"/>
<feature type="transmembrane region" description="Helical" evidence="2">
    <location>
        <begin position="459"/>
        <end position="480"/>
    </location>
</feature>
<dbReference type="CDD" id="cd00077">
    <property type="entry name" value="HDc"/>
    <property type="match status" value="1"/>
</dbReference>
<evidence type="ECO:0000256" key="2">
    <source>
        <dbReference type="SAM" id="Phobius"/>
    </source>
</evidence>
<keyword evidence="1" id="KW-0175">Coiled coil</keyword>
<dbReference type="Proteomes" id="UP000255423">
    <property type="component" value="Unassembled WGS sequence"/>
</dbReference>
<evidence type="ECO:0000313" key="4">
    <source>
        <dbReference type="EMBL" id="SUQ19463.1"/>
    </source>
</evidence>
<feature type="coiled-coil region" evidence="1">
    <location>
        <begin position="81"/>
        <end position="136"/>
    </location>
</feature>
<dbReference type="AlphaFoldDB" id="A0A380RV58"/>
<dbReference type="InterPro" id="IPR052722">
    <property type="entry name" value="PgpH_phosphodiesterase"/>
</dbReference>